<proteinExistence type="predicted"/>
<evidence type="ECO:0000313" key="2">
    <source>
        <dbReference type="Proteomes" id="UP001596492"/>
    </source>
</evidence>
<dbReference type="RefSeq" id="WP_382166648.1">
    <property type="nucleotide sequence ID" value="NZ_JBHTBR010000004.1"/>
</dbReference>
<reference evidence="2" key="1">
    <citation type="journal article" date="2019" name="Int. J. Syst. Evol. Microbiol.">
        <title>The Global Catalogue of Microorganisms (GCM) 10K type strain sequencing project: providing services to taxonomists for standard genome sequencing and annotation.</title>
        <authorList>
            <consortium name="The Broad Institute Genomics Platform"/>
            <consortium name="The Broad Institute Genome Sequencing Center for Infectious Disease"/>
            <person name="Wu L."/>
            <person name="Ma J."/>
        </authorList>
    </citation>
    <scope>NUCLEOTIDE SEQUENCE [LARGE SCALE GENOMIC DNA]</scope>
    <source>
        <strain evidence="2">CCUG 51308</strain>
    </source>
</reference>
<comment type="caution">
    <text evidence="1">The sequence shown here is derived from an EMBL/GenBank/DDBJ whole genome shotgun (WGS) entry which is preliminary data.</text>
</comment>
<accession>A0ABW2IJV5</accession>
<dbReference type="PROSITE" id="PS51257">
    <property type="entry name" value="PROKAR_LIPOPROTEIN"/>
    <property type="match status" value="1"/>
</dbReference>
<keyword evidence="2" id="KW-1185">Reference proteome</keyword>
<organism evidence="1 2">
    <name type="scientific">Hirschia litorea</name>
    <dbReference type="NCBI Taxonomy" id="1199156"/>
    <lineage>
        <taxon>Bacteria</taxon>
        <taxon>Pseudomonadati</taxon>
        <taxon>Pseudomonadota</taxon>
        <taxon>Alphaproteobacteria</taxon>
        <taxon>Hyphomonadales</taxon>
        <taxon>Hyphomonadaceae</taxon>
        <taxon>Hirschia</taxon>
    </lineage>
</organism>
<dbReference type="EMBL" id="JBHTBR010000004">
    <property type="protein sequence ID" value="MFC7291419.1"/>
    <property type="molecule type" value="Genomic_DNA"/>
</dbReference>
<gene>
    <name evidence="1" type="ORF">ACFQS8_07320</name>
</gene>
<evidence type="ECO:0000313" key="1">
    <source>
        <dbReference type="EMBL" id="MFC7291419.1"/>
    </source>
</evidence>
<sequence>MKIFDTKFTSKWMKLNTRMILSASILTSVGCKTVSESVQIAPPLPPAVEVKPAPPPVEPEEDLSLGPKVATAPVARVDEKPIPPAQTGIKSGSAVVVAKQFPEPNDLAGVTQAHSYALQARGARGVEWSSALSQRAQLQVRQLPEGMCSFSESKVFSASGEAIFISPAGKDSKGQSRLLNISPKVFVENLIALKAGPFGRDDAGASQLGCDIKKCENNSQIWLCRYQ</sequence>
<dbReference type="Proteomes" id="UP001596492">
    <property type="component" value="Unassembled WGS sequence"/>
</dbReference>
<name>A0ABW2IJV5_9PROT</name>
<protein>
    <submittedName>
        <fullName evidence="1">Uncharacterized protein</fullName>
    </submittedName>
</protein>